<dbReference type="SUPFAM" id="SSF57850">
    <property type="entry name" value="RING/U-box"/>
    <property type="match status" value="1"/>
</dbReference>
<dbReference type="InterPro" id="IPR001841">
    <property type="entry name" value="Znf_RING"/>
</dbReference>
<keyword evidence="3" id="KW-0862">Zinc</keyword>
<dbReference type="GO" id="GO:0008270">
    <property type="term" value="F:zinc ion binding"/>
    <property type="evidence" value="ECO:0007669"/>
    <property type="project" value="UniProtKB-KW"/>
</dbReference>
<feature type="transmembrane region" description="Helical" evidence="5">
    <location>
        <begin position="12"/>
        <end position="33"/>
    </location>
</feature>
<dbReference type="InterPro" id="IPR052667">
    <property type="entry name" value="E3_ubiquitin-ligase_RING"/>
</dbReference>
<keyword evidence="2 4" id="KW-0863">Zinc-finger</keyword>
<protein>
    <recommendedName>
        <fullName evidence="6">RING-type domain-containing protein</fullName>
    </recommendedName>
</protein>
<dbReference type="Gene3D" id="3.30.40.10">
    <property type="entry name" value="Zinc/RING finger domain, C3HC4 (zinc finger)"/>
    <property type="match status" value="1"/>
</dbReference>
<evidence type="ECO:0000256" key="4">
    <source>
        <dbReference type="PROSITE-ProRule" id="PRU00175"/>
    </source>
</evidence>
<evidence type="ECO:0000313" key="7">
    <source>
        <dbReference type="EMBL" id="PIC22413.1"/>
    </source>
</evidence>
<dbReference type="SMART" id="SM00184">
    <property type="entry name" value="RING"/>
    <property type="match status" value="1"/>
</dbReference>
<sequence>MYTSWNRAIDIVLGINIIVYILFLFSIMIAMGILELHCEHFDQCFLFTTITCFVALIAMIFHNYYIKRKISRGEVRRIEVHFDNFKSACCFVSYFGVIVNLIVCCFGTNPEIYSTCHIIYAFTNWLMLVFVSRALKSLVMDIEMHKKHLKNVLIYQIAGIIILPLLTQHIRTWNEKCAILISQLICMPSSWIIADYLTIRDGGLEFREIEVVLDVSDFESDNSNSTDSDSSESQIDCSEVYQPTGSLCGVCYRTYSISNGKKIPLMLKNCGHTICEGCAGRILKANYNSHLPCPFCRKKTRVDSVTKLPKNYGMLQMLNDMKRLESFNHSILSDNPKLERRNSFS</sequence>
<accession>A0A2G5T5E5</accession>
<dbReference type="Proteomes" id="UP000230233">
    <property type="component" value="Chromosome V"/>
</dbReference>
<dbReference type="AlphaFoldDB" id="A0A2G5T5E5"/>
<dbReference type="InterPro" id="IPR027370">
    <property type="entry name" value="Znf-RING_euk"/>
</dbReference>
<evidence type="ECO:0000256" key="1">
    <source>
        <dbReference type="ARBA" id="ARBA00022723"/>
    </source>
</evidence>
<keyword evidence="5" id="KW-0812">Transmembrane</keyword>
<comment type="caution">
    <text evidence="7">The sequence shown here is derived from an EMBL/GenBank/DDBJ whole genome shotgun (WGS) entry which is preliminary data.</text>
</comment>
<dbReference type="EMBL" id="PDUG01000005">
    <property type="protein sequence ID" value="PIC22413.1"/>
    <property type="molecule type" value="Genomic_DNA"/>
</dbReference>
<dbReference type="PROSITE" id="PS50089">
    <property type="entry name" value="ZF_RING_2"/>
    <property type="match status" value="1"/>
</dbReference>
<keyword evidence="5" id="KW-0472">Membrane</keyword>
<keyword evidence="5" id="KW-1133">Transmembrane helix</keyword>
<dbReference type="STRING" id="1611254.A0A2G5T5E5"/>
<feature type="transmembrane region" description="Helical" evidence="5">
    <location>
        <begin position="112"/>
        <end position="131"/>
    </location>
</feature>
<gene>
    <name evidence="7" type="primary">Cnig_chr_V.g16482</name>
    <name evidence="7" type="ORF">B9Z55_016482</name>
</gene>
<dbReference type="PROSITE" id="PS00518">
    <property type="entry name" value="ZF_RING_1"/>
    <property type="match status" value="1"/>
</dbReference>
<feature type="domain" description="RING-type" evidence="6">
    <location>
        <begin position="248"/>
        <end position="297"/>
    </location>
</feature>
<dbReference type="PANTHER" id="PTHR47156">
    <property type="entry name" value="PROTEIN CBG20824"/>
    <property type="match status" value="1"/>
</dbReference>
<evidence type="ECO:0000313" key="8">
    <source>
        <dbReference type="Proteomes" id="UP000230233"/>
    </source>
</evidence>
<feature type="transmembrane region" description="Helical" evidence="5">
    <location>
        <begin position="87"/>
        <end position="106"/>
    </location>
</feature>
<keyword evidence="8" id="KW-1185">Reference proteome</keyword>
<reference evidence="8" key="1">
    <citation type="submission" date="2017-10" db="EMBL/GenBank/DDBJ databases">
        <title>Rapid genome shrinkage in a self-fertile nematode reveals novel sperm competition proteins.</title>
        <authorList>
            <person name="Yin D."/>
            <person name="Schwarz E.M."/>
            <person name="Thomas C.G."/>
            <person name="Felde R.L."/>
            <person name="Korf I.F."/>
            <person name="Cutter A.D."/>
            <person name="Schartner C.M."/>
            <person name="Ralston E.J."/>
            <person name="Meyer B.J."/>
            <person name="Haag E.S."/>
        </authorList>
    </citation>
    <scope>NUCLEOTIDE SEQUENCE [LARGE SCALE GENOMIC DNA]</scope>
    <source>
        <strain evidence="8">JU1422</strain>
    </source>
</reference>
<dbReference type="OrthoDB" id="5876225at2759"/>
<organism evidence="7 8">
    <name type="scientific">Caenorhabditis nigoni</name>
    <dbReference type="NCBI Taxonomy" id="1611254"/>
    <lineage>
        <taxon>Eukaryota</taxon>
        <taxon>Metazoa</taxon>
        <taxon>Ecdysozoa</taxon>
        <taxon>Nematoda</taxon>
        <taxon>Chromadorea</taxon>
        <taxon>Rhabditida</taxon>
        <taxon>Rhabditina</taxon>
        <taxon>Rhabditomorpha</taxon>
        <taxon>Rhabditoidea</taxon>
        <taxon>Rhabditidae</taxon>
        <taxon>Peloderinae</taxon>
        <taxon>Caenorhabditis</taxon>
    </lineage>
</organism>
<dbReference type="InterPro" id="IPR017907">
    <property type="entry name" value="Znf_RING_CS"/>
</dbReference>
<dbReference type="Pfam" id="PF13445">
    <property type="entry name" value="zf-RING_UBOX"/>
    <property type="match status" value="1"/>
</dbReference>
<evidence type="ECO:0000256" key="2">
    <source>
        <dbReference type="ARBA" id="ARBA00022771"/>
    </source>
</evidence>
<keyword evidence="1" id="KW-0479">Metal-binding</keyword>
<evidence type="ECO:0000259" key="6">
    <source>
        <dbReference type="PROSITE" id="PS50089"/>
    </source>
</evidence>
<proteinExistence type="predicted"/>
<name>A0A2G5T5E5_9PELO</name>
<dbReference type="InterPro" id="IPR013083">
    <property type="entry name" value="Znf_RING/FYVE/PHD"/>
</dbReference>
<evidence type="ECO:0000256" key="5">
    <source>
        <dbReference type="SAM" id="Phobius"/>
    </source>
</evidence>
<dbReference type="PANTHER" id="PTHR47156:SF9">
    <property type="entry name" value="PROTEIN CBG26870"/>
    <property type="match status" value="1"/>
</dbReference>
<feature type="transmembrane region" description="Helical" evidence="5">
    <location>
        <begin position="45"/>
        <end position="66"/>
    </location>
</feature>
<feature type="transmembrane region" description="Helical" evidence="5">
    <location>
        <begin position="152"/>
        <end position="170"/>
    </location>
</feature>
<evidence type="ECO:0000256" key="3">
    <source>
        <dbReference type="ARBA" id="ARBA00022833"/>
    </source>
</evidence>